<dbReference type="PANTHER" id="PTHR31297:SF41">
    <property type="entry name" value="ENDOGLUCANASE, PUTATIVE (AFU_ORTHOLOGUE AFUA_5G01830)-RELATED"/>
    <property type="match status" value="1"/>
</dbReference>
<dbReference type="Gene3D" id="3.20.20.80">
    <property type="entry name" value="Glycosidases"/>
    <property type="match status" value="1"/>
</dbReference>
<dbReference type="AlphaFoldDB" id="A0A3M6UZY2"/>
<name>A0A3M6UZY2_POCDA</name>
<evidence type="ECO:0000256" key="2">
    <source>
        <dbReference type="ARBA" id="ARBA00023277"/>
    </source>
</evidence>
<gene>
    <name evidence="6" type="ORF">pdam_00007720</name>
</gene>
<evidence type="ECO:0000313" key="6">
    <source>
        <dbReference type="EMBL" id="RMX59177.1"/>
    </source>
</evidence>
<feature type="signal peptide" evidence="5">
    <location>
        <begin position="1"/>
        <end position="28"/>
    </location>
</feature>
<keyword evidence="7" id="KW-1185">Reference proteome</keyword>
<sequence>MEEKILSTVILLPLFFLLLVEFETEAKAIDLPISPKKYQDMIHTGFNTNWFKRKNPMRHYSEQIIKDVRDKELGIDECKKDGKPCKHSLRKRPDKYNRWTRAVVNAIRNKTLTGSNNAKRILFLSSPEKTAVGLPKIDPEIYRNASYLMAEWHIYASGPVKKPTSLKYWTGNGDGVGKENVRIAIKNGTNFTENTGLLTYFAEWMPQDNNGGKINESEAIYFTRFFVKEIRKAKIPWSLNSLEKYYIMGKGKWRRRPLTIEGQQLNMSKILDNIIELMPKRP</sequence>
<proteinExistence type="predicted"/>
<reference evidence="6 7" key="1">
    <citation type="journal article" date="2018" name="Sci. Rep.">
        <title>Comparative analysis of the Pocillopora damicornis genome highlights role of immune system in coral evolution.</title>
        <authorList>
            <person name="Cunning R."/>
            <person name="Bay R.A."/>
            <person name="Gillette P."/>
            <person name="Baker A.C."/>
            <person name="Traylor-Knowles N."/>
        </authorList>
    </citation>
    <scope>NUCLEOTIDE SEQUENCE [LARGE SCALE GENOMIC DNA]</scope>
    <source>
        <strain evidence="6">RSMAS</strain>
        <tissue evidence="6">Whole animal</tissue>
    </source>
</reference>
<dbReference type="PANTHER" id="PTHR31297">
    <property type="entry name" value="GLUCAN ENDO-1,6-BETA-GLUCOSIDASE B"/>
    <property type="match status" value="1"/>
</dbReference>
<keyword evidence="4" id="KW-0624">Polysaccharide degradation</keyword>
<keyword evidence="5" id="KW-0732">Signal</keyword>
<dbReference type="GO" id="GO:0009986">
    <property type="term" value="C:cell surface"/>
    <property type="evidence" value="ECO:0007669"/>
    <property type="project" value="TreeGrafter"/>
</dbReference>
<dbReference type="Proteomes" id="UP000275408">
    <property type="component" value="Unassembled WGS sequence"/>
</dbReference>
<evidence type="ECO:0000256" key="1">
    <source>
        <dbReference type="ARBA" id="ARBA00022801"/>
    </source>
</evidence>
<dbReference type="OrthoDB" id="6065048at2759"/>
<accession>A0A3M6UZY2</accession>
<keyword evidence="2" id="KW-0119">Carbohydrate metabolism</keyword>
<comment type="caution">
    <text evidence="6">The sequence shown here is derived from an EMBL/GenBank/DDBJ whole genome shotgun (WGS) entry which is preliminary data.</text>
</comment>
<evidence type="ECO:0008006" key="8">
    <source>
        <dbReference type="Google" id="ProtNLM"/>
    </source>
</evidence>
<evidence type="ECO:0000313" key="7">
    <source>
        <dbReference type="Proteomes" id="UP000275408"/>
    </source>
</evidence>
<dbReference type="SUPFAM" id="SSF51445">
    <property type="entry name" value="(Trans)glycosidases"/>
    <property type="match status" value="1"/>
</dbReference>
<keyword evidence="1" id="KW-0378">Hydrolase</keyword>
<dbReference type="GO" id="GO:0008422">
    <property type="term" value="F:beta-glucosidase activity"/>
    <property type="evidence" value="ECO:0007669"/>
    <property type="project" value="TreeGrafter"/>
</dbReference>
<dbReference type="InterPro" id="IPR050386">
    <property type="entry name" value="Glycosyl_hydrolase_5"/>
</dbReference>
<dbReference type="InterPro" id="IPR017853">
    <property type="entry name" value="GH"/>
</dbReference>
<evidence type="ECO:0000256" key="4">
    <source>
        <dbReference type="ARBA" id="ARBA00023326"/>
    </source>
</evidence>
<dbReference type="GO" id="GO:0009251">
    <property type="term" value="P:glucan catabolic process"/>
    <property type="evidence" value="ECO:0007669"/>
    <property type="project" value="TreeGrafter"/>
</dbReference>
<feature type="chain" id="PRO_5018248286" description="Glycoside hydrolase family 5 domain-containing protein" evidence="5">
    <location>
        <begin position="29"/>
        <end position="282"/>
    </location>
</feature>
<evidence type="ECO:0000256" key="5">
    <source>
        <dbReference type="SAM" id="SignalP"/>
    </source>
</evidence>
<evidence type="ECO:0000256" key="3">
    <source>
        <dbReference type="ARBA" id="ARBA00023295"/>
    </source>
</evidence>
<keyword evidence="3" id="KW-0326">Glycosidase</keyword>
<dbReference type="GO" id="GO:0005576">
    <property type="term" value="C:extracellular region"/>
    <property type="evidence" value="ECO:0007669"/>
    <property type="project" value="TreeGrafter"/>
</dbReference>
<dbReference type="EMBL" id="RCHS01000387">
    <property type="protein sequence ID" value="RMX59177.1"/>
    <property type="molecule type" value="Genomic_DNA"/>
</dbReference>
<organism evidence="6 7">
    <name type="scientific">Pocillopora damicornis</name>
    <name type="common">Cauliflower coral</name>
    <name type="synonym">Millepora damicornis</name>
    <dbReference type="NCBI Taxonomy" id="46731"/>
    <lineage>
        <taxon>Eukaryota</taxon>
        <taxon>Metazoa</taxon>
        <taxon>Cnidaria</taxon>
        <taxon>Anthozoa</taxon>
        <taxon>Hexacorallia</taxon>
        <taxon>Scleractinia</taxon>
        <taxon>Astrocoeniina</taxon>
        <taxon>Pocilloporidae</taxon>
        <taxon>Pocillopora</taxon>
    </lineage>
</organism>
<protein>
    <recommendedName>
        <fullName evidence="8">Glycoside hydrolase family 5 domain-containing protein</fullName>
    </recommendedName>
</protein>